<protein>
    <submittedName>
        <fullName evidence="2">Uncharacterized protein</fullName>
    </submittedName>
</protein>
<feature type="transmembrane region" description="Helical" evidence="1">
    <location>
        <begin position="111"/>
        <end position="129"/>
    </location>
</feature>
<evidence type="ECO:0000313" key="2">
    <source>
        <dbReference type="EMBL" id="GLQ35834.1"/>
    </source>
</evidence>
<evidence type="ECO:0000313" key="3">
    <source>
        <dbReference type="Proteomes" id="UP001156694"/>
    </source>
</evidence>
<name>A0ABQ5VX95_9RHOB</name>
<gene>
    <name evidence="2" type="ORF">GCM10007939_21180</name>
</gene>
<dbReference type="EMBL" id="BSNN01000006">
    <property type="protein sequence ID" value="GLQ35834.1"/>
    <property type="molecule type" value="Genomic_DNA"/>
</dbReference>
<evidence type="ECO:0000256" key="1">
    <source>
        <dbReference type="SAM" id="Phobius"/>
    </source>
</evidence>
<feature type="transmembrane region" description="Helical" evidence="1">
    <location>
        <begin position="283"/>
        <end position="308"/>
    </location>
</feature>
<keyword evidence="3" id="KW-1185">Reference proteome</keyword>
<sequence length="351" mass="39181">MRFIVHSFIMSIISTPSLLWDKFFLEYKLEIKSMIGAVAIYLLAAFLYHHNPTVSTMVVIVFLLASIGVVVPQVAYRIASFHSMLKFMNMASRFDKDAVTSENLKSTFTQVPLYMALTGLICGVLFWIYGADYMRVFFSDPRQFWDIEMERLLELKVPAFVVALGGYVLLSPVIQAVLAVPTAAAAYGADPVNRSFGGFWGVGHRAVTILLSNLIWKGILFALIWCVVNHQTQGAAAEILGKIYSETVEVGDIDPIAAGLKQEIESFVAELQREMAATESDDILFACIALVHWIVGGHLFAAGACMAFREHLVWVDQQIAKNIPSAQELEQKAQKLSHNARKLWQSRMPDR</sequence>
<keyword evidence="1" id="KW-0472">Membrane</keyword>
<dbReference type="Proteomes" id="UP001156694">
    <property type="component" value="Unassembled WGS sequence"/>
</dbReference>
<organism evidence="2 3">
    <name type="scientific">Amylibacter marinus</name>
    <dbReference type="NCBI Taxonomy" id="1475483"/>
    <lineage>
        <taxon>Bacteria</taxon>
        <taxon>Pseudomonadati</taxon>
        <taxon>Pseudomonadota</taxon>
        <taxon>Alphaproteobacteria</taxon>
        <taxon>Rhodobacterales</taxon>
        <taxon>Paracoccaceae</taxon>
        <taxon>Amylibacter</taxon>
    </lineage>
</organism>
<accession>A0ABQ5VX95</accession>
<feature type="transmembrane region" description="Helical" evidence="1">
    <location>
        <begin position="29"/>
        <end position="48"/>
    </location>
</feature>
<feature type="transmembrane region" description="Helical" evidence="1">
    <location>
        <begin position="159"/>
        <end position="185"/>
    </location>
</feature>
<proteinExistence type="predicted"/>
<comment type="caution">
    <text evidence="2">The sequence shown here is derived from an EMBL/GenBank/DDBJ whole genome shotgun (WGS) entry which is preliminary data.</text>
</comment>
<reference evidence="3" key="1">
    <citation type="journal article" date="2019" name="Int. J. Syst. Evol. Microbiol.">
        <title>The Global Catalogue of Microorganisms (GCM) 10K type strain sequencing project: providing services to taxonomists for standard genome sequencing and annotation.</title>
        <authorList>
            <consortium name="The Broad Institute Genomics Platform"/>
            <consortium name="The Broad Institute Genome Sequencing Center for Infectious Disease"/>
            <person name="Wu L."/>
            <person name="Ma J."/>
        </authorList>
    </citation>
    <scope>NUCLEOTIDE SEQUENCE [LARGE SCALE GENOMIC DNA]</scope>
    <source>
        <strain evidence="3">NBRC 110140</strain>
    </source>
</reference>
<keyword evidence="1" id="KW-1133">Transmembrane helix</keyword>
<feature type="transmembrane region" description="Helical" evidence="1">
    <location>
        <begin position="206"/>
        <end position="225"/>
    </location>
</feature>
<keyword evidence="1" id="KW-0812">Transmembrane</keyword>
<feature type="transmembrane region" description="Helical" evidence="1">
    <location>
        <begin position="54"/>
        <end position="76"/>
    </location>
</feature>